<comment type="caution">
    <text evidence="8">The sequence shown here is derived from an EMBL/GenBank/DDBJ whole genome shotgun (WGS) entry which is preliminary data.</text>
</comment>
<keyword evidence="6" id="KW-0560">Oxidoreductase</keyword>
<keyword evidence="5 6" id="KW-0349">Heme</keyword>
<dbReference type="PANTHER" id="PTHR24291:SF189">
    <property type="entry name" value="CYTOCHROME P450 4C3-RELATED"/>
    <property type="match status" value="1"/>
</dbReference>
<dbReference type="PANTHER" id="PTHR24291">
    <property type="entry name" value="CYTOCHROME P450 FAMILY 4"/>
    <property type="match status" value="1"/>
</dbReference>
<accession>A0AA88Y162</accession>
<dbReference type="SUPFAM" id="SSF48264">
    <property type="entry name" value="Cytochrome P450"/>
    <property type="match status" value="1"/>
</dbReference>
<dbReference type="InterPro" id="IPR001128">
    <property type="entry name" value="Cyt_P450"/>
</dbReference>
<comment type="similarity">
    <text evidence="2 6">Belongs to the cytochrome P450 family.</text>
</comment>
<feature type="transmembrane region" description="Helical" evidence="7">
    <location>
        <begin position="6"/>
        <end position="22"/>
    </location>
</feature>
<evidence type="ECO:0000256" key="4">
    <source>
        <dbReference type="ARBA" id="ARBA00023136"/>
    </source>
</evidence>
<dbReference type="Proteomes" id="UP001186944">
    <property type="component" value="Unassembled WGS sequence"/>
</dbReference>
<evidence type="ECO:0008006" key="10">
    <source>
        <dbReference type="Google" id="ProtNLM"/>
    </source>
</evidence>
<keyword evidence="4 7" id="KW-0472">Membrane</keyword>
<dbReference type="CDD" id="cd20660">
    <property type="entry name" value="CYP4V-like"/>
    <property type="match status" value="1"/>
</dbReference>
<keyword evidence="5 6" id="KW-0408">Iron</keyword>
<keyword evidence="6" id="KW-0503">Monooxygenase</keyword>
<dbReference type="GO" id="GO:0005789">
    <property type="term" value="C:endoplasmic reticulum membrane"/>
    <property type="evidence" value="ECO:0007669"/>
    <property type="project" value="UniProtKB-SubCell"/>
</dbReference>
<feature type="binding site" description="axial binding residue" evidence="5">
    <location>
        <position position="459"/>
    </location>
    <ligand>
        <name>heme</name>
        <dbReference type="ChEBI" id="CHEBI:30413"/>
    </ligand>
    <ligandPart>
        <name>Fe</name>
        <dbReference type="ChEBI" id="CHEBI:18248"/>
    </ligandPart>
</feature>
<dbReference type="PRINTS" id="PR00463">
    <property type="entry name" value="EP450I"/>
</dbReference>
<dbReference type="GO" id="GO:0020037">
    <property type="term" value="F:heme binding"/>
    <property type="evidence" value="ECO:0007669"/>
    <property type="project" value="InterPro"/>
</dbReference>
<keyword evidence="3" id="KW-0256">Endoplasmic reticulum</keyword>
<dbReference type="GO" id="GO:0016705">
    <property type="term" value="F:oxidoreductase activity, acting on paired donors, with incorporation or reduction of molecular oxygen"/>
    <property type="evidence" value="ECO:0007669"/>
    <property type="project" value="InterPro"/>
</dbReference>
<protein>
    <recommendedName>
        <fullName evidence="10">Cytochrome P450</fullName>
    </recommendedName>
</protein>
<evidence type="ECO:0000313" key="9">
    <source>
        <dbReference type="Proteomes" id="UP001186944"/>
    </source>
</evidence>
<evidence type="ECO:0000313" key="8">
    <source>
        <dbReference type="EMBL" id="KAK3095965.1"/>
    </source>
</evidence>
<dbReference type="PROSITE" id="PS00086">
    <property type="entry name" value="CYTOCHROME_P450"/>
    <property type="match status" value="1"/>
</dbReference>
<evidence type="ECO:0000256" key="7">
    <source>
        <dbReference type="SAM" id="Phobius"/>
    </source>
</evidence>
<dbReference type="Gene3D" id="1.10.630.10">
    <property type="entry name" value="Cytochrome P450"/>
    <property type="match status" value="1"/>
</dbReference>
<keyword evidence="7" id="KW-0812">Transmembrane</keyword>
<reference evidence="8" key="1">
    <citation type="submission" date="2019-08" db="EMBL/GenBank/DDBJ databases">
        <title>The improved chromosome-level genome for the pearl oyster Pinctada fucata martensii using PacBio sequencing and Hi-C.</title>
        <authorList>
            <person name="Zheng Z."/>
        </authorList>
    </citation>
    <scope>NUCLEOTIDE SEQUENCE</scope>
    <source>
        <strain evidence="8">ZZ-2019</strain>
        <tissue evidence="8">Adductor muscle</tissue>
    </source>
</reference>
<organism evidence="8 9">
    <name type="scientific">Pinctada imbricata</name>
    <name type="common">Atlantic pearl-oyster</name>
    <name type="synonym">Pinctada martensii</name>
    <dbReference type="NCBI Taxonomy" id="66713"/>
    <lineage>
        <taxon>Eukaryota</taxon>
        <taxon>Metazoa</taxon>
        <taxon>Spiralia</taxon>
        <taxon>Lophotrochozoa</taxon>
        <taxon>Mollusca</taxon>
        <taxon>Bivalvia</taxon>
        <taxon>Autobranchia</taxon>
        <taxon>Pteriomorphia</taxon>
        <taxon>Pterioida</taxon>
        <taxon>Pterioidea</taxon>
        <taxon>Pteriidae</taxon>
        <taxon>Pinctada</taxon>
    </lineage>
</organism>
<name>A0AA88Y162_PINIB</name>
<dbReference type="PRINTS" id="PR00385">
    <property type="entry name" value="P450"/>
</dbReference>
<keyword evidence="5 6" id="KW-0479">Metal-binding</keyword>
<evidence type="ECO:0000256" key="5">
    <source>
        <dbReference type="PIRSR" id="PIRSR602401-1"/>
    </source>
</evidence>
<proteinExistence type="inferred from homology"/>
<dbReference type="InterPro" id="IPR017972">
    <property type="entry name" value="Cyt_P450_CS"/>
</dbReference>
<dbReference type="EMBL" id="VSWD01000008">
    <property type="protein sequence ID" value="KAK3095965.1"/>
    <property type="molecule type" value="Genomic_DNA"/>
</dbReference>
<evidence type="ECO:0000256" key="2">
    <source>
        <dbReference type="ARBA" id="ARBA00010617"/>
    </source>
</evidence>
<dbReference type="GO" id="GO:0005506">
    <property type="term" value="F:iron ion binding"/>
    <property type="evidence" value="ECO:0007669"/>
    <property type="project" value="InterPro"/>
</dbReference>
<keyword evidence="7" id="KW-1133">Transmembrane helix</keyword>
<sequence length="514" mass="58989">MAAGVIILFAVIIVLFTIWILQNEKARRRVEKIPGPPSVPLLGNAHQLETTSRKFFNQLMGYSEVWKDEGAFKIWLCNKLTVSFYKAEHVEVLLQSSRFLDKADEYKFLHPWLGTGLLTSTGSKWHSRRKLLTPSFHFKILNDFVGVFQDQTQTLVRRLDGMVDKEPFNISNFITLCALDIICETAMGRTIDAQRNSDSEYVRCVNKITELILQRQRTPWFWPNLLYNTIGYGKEHDYCLNVLHGFTEKVIAEKSAEFSKKQTDKNKTVEDVLSAHAENEGVYLTRENRLAFLDMLLYAKQDGKPMSSADIREEVDTFMFEGHDTTASGMNWLVHLLGANPDIQKKVQDELDSIFGDSDRPLTMKDLKQMKYLECCIKEALRIFPPVPFYARSLTEDCKFGEFDVPKGATAIVSTVALHKDTRYFPNPEKFDPDRFLPEHASKRHPYAYVPFSAGPRNCIGQKFALLEEKALLSAILRNFTVVSKQTREELCPVGDLILRPERGIQVELQARRK</sequence>
<dbReference type="InterPro" id="IPR002401">
    <property type="entry name" value="Cyt_P450_E_grp-I"/>
</dbReference>
<evidence type="ECO:0000256" key="6">
    <source>
        <dbReference type="RuleBase" id="RU000461"/>
    </source>
</evidence>
<dbReference type="InterPro" id="IPR050196">
    <property type="entry name" value="Cytochrome_P450_Monoox"/>
</dbReference>
<dbReference type="GO" id="GO:0004497">
    <property type="term" value="F:monooxygenase activity"/>
    <property type="evidence" value="ECO:0007669"/>
    <property type="project" value="UniProtKB-KW"/>
</dbReference>
<comment type="subcellular location">
    <subcellularLocation>
        <location evidence="1">Endoplasmic reticulum membrane</location>
    </subcellularLocation>
</comment>
<evidence type="ECO:0000256" key="3">
    <source>
        <dbReference type="ARBA" id="ARBA00022824"/>
    </source>
</evidence>
<dbReference type="InterPro" id="IPR036396">
    <property type="entry name" value="Cyt_P450_sf"/>
</dbReference>
<comment type="cofactor">
    <cofactor evidence="5">
        <name>heme</name>
        <dbReference type="ChEBI" id="CHEBI:30413"/>
    </cofactor>
</comment>
<dbReference type="Pfam" id="PF00067">
    <property type="entry name" value="p450"/>
    <property type="match status" value="1"/>
</dbReference>
<dbReference type="AlphaFoldDB" id="A0AA88Y162"/>
<gene>
    <name evidence="8" type="ORF">FSP39_021393</name>
</gene>
<keyword evidence="9" id="KW-1185">Reference proteome</keyword>
<evidence type="ECO:0000256" key="1">
    <source>
        <dbReference type="ARBA" id="ARBA00004586"/>
    </source>
</evidence>